<protein>
    <submittedName>
        <fullName evidence="1">Uncharacterized protein</fullName>
    </submittedName>
</protein>
<reference evidence="1" key="1">
    <citation type="submission" date="2021-01" db="EMBL/GenBank/DDBJ databases">
        <authorList>
            <person name="Corre E."/>
            <person name="Pelletier E."/>
            <person name="Niang G."/>
            <person name="Scheremetjew M."/>
            <person name="Finn R."/>
            <person name="Kale V."/>
            <person name="Holt S."/>
            <person name="Cochrane G."/>
            <person name="Meng A."/>
            <person name="Brown T."/>
            <person name="Cohen L."/>
        </authorList>
    </citation>
    <scope>NUCLEOTIDE SEQUENCE</scope>
    <source>
        <strain evidence="1">Isolate 1302-5</strain>
    </source>
</reference>
<sequence length="204" mass="22695">MAQRKKKNIFLRMSTDDDSSVSVGDLVKGLHGGKYQFDDPSSSMLPGMSYAGQEFAESLYSDSHSVEENLYEQEMPRWAKRMAPPDPNSAADVEAQILEVNRSGECSKVEVRNLERTWEKYYAVVMRRTDSGTFGEVPFLVKPGVGMLAPRGGANNACDPGQPYSDSAEISVSYLKEKAAPNLKDVWLVVATEEMNCYYRLSVV</sequence>
<evidence type="ECO:0000313" key="1">
    <source>
        <dbReference type="EMBL" id="CAE2218769.1"/>
    </source>
</evidence>
<name>A0A7S4I4Y6_9STRA</name>
<organism evidence="1">
    <name type="scientific">Odontella aurita</name>
    <dbReference type="NCBI Taxonomy" id="265563"/>
    <lineage>
        <taxon>Eukaryota</taxon>
        <taxon>Sar</taxon>
        <taxon>Stramenopiles</taxon>
        <taxon>Ochrophyta</taxon>
        <taxon>Bacillariophyta</taxon>
        <taxon>Mediophyceae</taxon>
        <taxon>Biddulphiophycidae</taxon>
        <taxon>Eupodiscales</taxon>
        <taxon>Odontellaceae</taxon>
        <taxon>Odontella</taxon>
    </lineage>
</organism>
<proteinExistence type="predicted"/>
<accession>A0A7S4I4Y6</accession>
<dbReference type="EMBL" id="HBKQ01011172">
    <property type="protein sequence ID" value="CAE2218769.1"/>
    <property type="molecule type" value="Transcribed_RNA"/>
</dbReference>
<dbReference type="AlphaFoldDB" id="A0A7S4I4Y6"/>
<gene>
    <name evidence="1" type="ORF">OAUR00152_LOCUS7506</name>
</gene>